<dbReference type="GO" id="GO:0003677">
    <property type="term" value="F:DNA binding"/>
    <property type="evidence" value="ECO:0007669"/>
    <property type="project" value="InterPro"/>
</dbReference>
<accession>A0A4Q2UMH6</accession>
<dbReference type="RefSeq" id="WP_129599246.1">
    <property type="nucleotide sequence ID" value="NZ_SBLB01000001.1"/>
</dbReference>
<name>A0A4Q2UMH6_9BACT</name>
<evidence type="ECO:0000256" key="2">
    <source>
        <dbReference type="SAM" id="MobiDB-lite"/>
    </source>
</evidence>
<sequence>MGRTTLAVTLKPEAGRDGQHVVRIRITRNREPRFWALSLSIDPKHFNPEGKPDRCNWVRKSHVESKAYNDRILSAYRRAEAVIADYDEKGQPYTALQVRDTLTTGGPPERLLPFLVAHIAKRKADAGDDLSKLTTAETYADLLTVLRGYLRESLSVPARVPDTALDELSWAFSTLTKKHILDLRVWLQQHYADSSVSSFLSKLRHLLYQAADAGLVSYEHFPMRGVRITVTRKQVQRLRVEEIDRLATAPIEKKHRGGHPSVTDPTHARPLALAMFLCHGARVQDAITWRVSNYVVEGREHRLRYQTGKNKKWLSVLLDEEGIELFAPYRLRADGSPKATDDYLFPYLPVNFDKLPAEERFRELRKCKNRAKAQITRLGERLGFGNRITAHLMRHSFADMMRREGVPIEVRQSVLGHSDIRTTRDYDDQFDQAESDSVTTLLYQRRKRSDQDNNGTTNVKADPET</sequence>
<protein>
    <recommendedName>
        <fullName evidence="3">Tyr recombinase domain-containing protein</fullName>
    </recommendedName>
</protein>
<dbReference type="EMBL" id="SBLB01000001">
    <property type="protein sequence ID" value="RYC70823.1"/>
    <property type="molecule type" value="Genomic_DNA"/>
</dbReference>
<dbReference type="PROSITE" id="PS51898">
    <property type="entry name" value="TYR_RECOMBINASE"/>
    <property type="match status" value="1"/>
</dbReference>
<dbReference type="Pfam" id="PF00589">
    <property type="entry name" value="Phage_integrase"/>
    <property type="match status" value="1"/>
</dbReference>
<dbReference type="Pfam" id="PF17293">
    <property type="entry name" value="Arm-DNA-bind_5"/>
    <property type="match status" value="1"/>
</dbReference>
<dbReference type="PANTHER" id="PTHR30349:SF64">
    <property type="entry name" value="PROPHAGE INTEGRASE INTD-RELATED"/>
    <property type="match status" value="1"/>
</dbReference>
<keyword evidence="1" id="KW-0233">DNA recombination</keyword>
<dbReference type="InterPro" id="IPR011010">
    <property type="entry name" value="DNA_brk_join_enz"/>
</dbReference>
<proteinExistence type="predicted"/>
<dbReference type="InterPro" id="IPR002104">
    <property type="entry name" value="Integrase_catalytic"/>
</dbReference>
<dbReference type="InterPro" id="IPR013762">
    <property type="entry name" value="Integrase-like_cat_sf"/>
</dbReference>
<evidence type="ECO:0000313" key="5">
    <source>
        <dbReference type="Proteomes" id="UP000290407"/>
    </source>
</evidence>
<dbReference type="InterPro" id="IPR050090">
    <property type="entry name" value="Tyrosine_recombinase_XerCD"/>
</dbReference>
<dbReference type="GO" id="GO:0015074">
    <property type="term" value="P:DNA integration"/>
    <property type="evidence" value="ECO:0007669"/>
    <property type="project" value="InterPro"/>
</dbReference>
<dbReference type="GO" id="GO:0006310">
    <property type="term" value="P:DNA recombination"/>
    <property type="evidence" value="ECO:0007669"/>
    <property type="project" value="UniProtKB-KW"/>
</dbReference>
<evidence type="ECO:0000256" key="1">
    <source>
        <dbReference type="ARBA" id="ARBA00023172"/>
    </source>
</evidence>
<organism evidence="4 5">
    <name type="scientific">Spirosoma sordidisoli</name>
    <dbReference type="NCBI Taxonomy" id="2502893"/>
    <lineage>
        <taxon>Bacteria</taxon>
        <taxon>Pseudomonadati</taxon>
        <taxon>Bacteroidota</taxon>
        <taxon>Cytophagia</taxon>
        <taxon>Cytophagales</taxon>
        <taxon>Cytophagaceae</taxon>
        <taxon>Spirosoma</taxon>
    </lineage>
</organism>
<dbReference type="Proteomes" id="UP000290407">
    <property type="component" value="Unassembled WGS sequence"/>
</dbReference>
<evidence type="ECO:0000259" key="3">
    <source>
        <dbReference type="PROSITE" id="PS51898"/>
    </source>
</evidence>
<gene>
    <name evidence="4" type="ORF">EQG79_01345</name>
</gene>
<feature type="domain" description="Tyr recombinase" evidence="3">
    <location>
        <begin position="233"/>
        <end position="440"/>
    </location>
</feature>
<dbReference type="PANTHER" id="PTHR30349">
    <property type="entry name" value="PHAGE INTEGRASE-RELATED"/>
    <property type="match status" value="1"/>
</dbReference>
<comment type="caution">
    <text evidence="4">The sequence shown here is derived from an EMBL/GenBank/DDBJ whole genome shotgun (WGS) entry which is preliminary data.</text>
</comment>
<keyword evidence="5" id="KW-1185">Reference proteome</keyword>
<dbReference type="SUPFAM" id="SSF56349">
    <property type="entry name" value="DNA breaking-rejoining enzymes"/>
    <property type="match status" value="1"/>
</dbReference>
<dbReference type="InterPro" id="IPR035386">
    <property type="entry name" value="Arm-DNA-bind_5"/>
</dbReference>
<dbReference type="Gene3D" id="1.10.443.10">
    <property type="entry name" value="Intergrase catalytic core"/>
    <property type="match status" value="1"/>
</dbReference>
<dbReference type="AlphaFoldDB" id="A0A4Q2UMH6"/>
<reference evidence="4 5" key="1">
    <citation type="submission" date="2019-01" db="EMBL/GenBank/DDBJ databases">
        <title>Spirosoma flava sp. nov., a propanil-degrading bacterium isolated from herbicide-contaminated soil.</title>
        <authorList>
            <person name="Zhang L."/>
            <person name="Jiang J.-D."/>
        </authorList>
    </citation>
    <scope>NUCLEOTIDE SEQUENCE [LARGE SCALE GENOMIC DNA]</scope>
    <source>
        <strain evidence="4 5">TY50</strain>
    </source>
</reference>
<feature type="region of interest" description="Disordered" evidence="2">
    <location>
        <begin position="442"/>
        <end position="465"/>
    </location>
</feature>
<evidence type="ECO:0000313" key="4">
    <source>
        <dbReference type="EMBL" id="RYC70823.1"/>
    </source>
</evidence>